<dbReference type="SMART" id="SM00387">
    <property type="entry name" value="HATPase_c"/>
    <property type="match status" value="1"/>
</dbReference>
<feature type="domain" description="HAMP" evidence="13">
    <location>
        <begin position="244"/>
        <end position="296"/>
    </location>
</feature>
<evidence type="ECO:0000256" key="8">
    <source>
        <dbReference type="ARBA" id="ARBA00022989"/>
    </source>
</evidence>
<dbReference type="InterPro" id="IPR036097">
    <property type="entry name" value="HisK_dim/P_sf"/>
</dbReference>
<keyword evidence="8 11" id="KW-1133">Transmembrane helix</keyword>
<evidence type="ECO:0000256" key="11">
    <source>
        <dbReference type="SAM" id="Phobius"/>
    </source>
</evidence>
<dbReference type="RefSeq" id="WP_286276105.1">
    <property type="nucleotide sequence ID" value="NZ_AP027731.1"/>
</dbReference>
<evidence type="ECO:0000256" key="3">
    <source>
        <dbReference type="ARBA" id="ARBA00012438"/>
    </source>
</evidence>
<dbReference type="Pfam" id="PF00672">
    <property type="entry name" value="HAMP"/>
    <property type="match status" value="1"/>
</dbReference>
<dbReference type="PANTHER" id="PTHR43711:SF1">
    <property type="entry name" value="HISTIDINE KINASE 1"/>
    <property type="match status" value="1"/>
</dbReference>
<evidence type="ECO:0000256" key="7">
    <source>
        <dbReference type="ARBA" id="ARBA00022777"/>
    </source>
</evidence>
<dbReference type="Pfam" id="PF00512">
    <property type="entry name" value="HisKA"/>
    <property type="match status" value="1"/>
</dbReference>
<evidence type="ECO:0000256" key="4">
    <source>
        <dbReference type="ARBA" id="ARBA00022553"/>
    </source>
</evidence>
<dbReference type="InterPro" id="IPR003661">
    <property type="entry name" value="HisK_dim/P_dom"/>
</dbReference>
<evidence type="ECO:0000259" key="13">
    <source>
        <dbReference type="PROSITE" id="PS50885"/>
    </source>
</evidence>
<dbReference type="Pfam" id="PF02518">
    <property type="entry name" value="HATPase_c"/>
    <property type="match status" value="1"/>
</dbReference>
<organism evidence="14 15">
    <name type="scientific">Naasia aerilata</name>
    <dbReference type="NCBI Taxonomy" id="1162966"/>
    <lineage>
        <taxon>Bacteria</taxon>
        <taxon>Bacillati</taxon>
        <taxon>Actinomycetota</taxon>
        <taxon>Actinomycetes</taxon>
        <taxon>Micrococcales</taxon>
        <taxon>Microbacteriaceae</taxon>
        <taxon>Naasia</taxon>
    </lineage>
</organism>
<name>A0ABM8GCN6_9MICO</name>
<evidence type="ECO:0000256" key="10">
    <source>
        <dbReference type="ARBA" id="ARBA00035305"/>
    </source>
</evidence>
<dbReference type="InterPro" id="IPR050736">
    <property type="entry name" value="Sensor_HK_Regulatory"/>
</dbReference>
<keyword evidence="5" id="KW-0808">Transferase</keyword>
<dbReference type="SUPFAM" id="SSF47384">
    <property type="entry name" value="Homodimeric domain of signal transducing histidine kinase"/>
    <property type="match status" value="1"/>
</dbReference>
<dbReference type="CDD" id="cd06225">
    <property type="entry name" value="HAMP"/>
    <property type="match status" value="1"/>
</dbReference>
<dbReference type="InterPro" id="IPR004358">
    <property type="entry name" value="Sig_transdc_His_kin-like_C"/>
</dbReference>
<keyword evidence="4" id="KW-0597">Phosphoprotein</keyword>
<dbReference type="InterPro" id="IPR005467">
    <property type="entry name" value="His_kinase_dom"/>
</dbReference>
<dbReference type="Gene3D" id="1.10.287.130">
    <property type="match status" value="1"/>
</dbReference>
<proteinExistence type="predicted"/>
<dbReference type="PROSITE" id="PS50109">
    <property type="entry name" value="HIS_KIN"/>
    <property type="match status" value="1"/>
</dbReference>
<dbReference type="EMBL" id="AP027731">
    <property type="protein sequence ID" value="BDZ46000.1"/>
    <property type="molecule type" value="Genomic_DNA"/>
</dbReference>
<reference evidence="15" key="1">
    <citation type="journal article" date="2019" name="Int. J. Syst. Evol. Microbiol.">
        <title>The Global Catalogue of Microorganisms (GCM) 10K type strain sequencing project: providing services to taxonomists for standard genome sequencing and annotation.</title>
        <authorList>
            <consortium name="The Broad Institute Genomics Platform"/>
            <consortium name="The Broad Institute Genome Sequencing Center for Infectious Disease"/>
            <person name="Wu L."/>
            <person name="Ma J."/>
        </authorList>
    </citation>
    <scope>NUCLEOTIDE SEQUENCE [LARGE SCALE GENOMIC DNA]</scope>
    <source>
        <strain evidence="15">NBRC 108725</strain>
    </source>
</reference>
<protein>
    <recommendedName>
        <fullName evidence="10">Sensor histidine kinase MtrB</fullName>
        <ecNumber evidence="3">2.7.13.3</ecNumber>
    </recommendedName>
</protein>
<dbReference type="PROSITE" id="PS50885">
    <property type="entry name" value="HAMP"/>
    <property type="match status" value="1"/>
</dbReference>
<dbReference type="PANTHER" id="PTHR43711">
    <property type="entry name" value="TWO-COMPONENT HISTIDINE KINASE"/>
    <property type="match status" value="1"/>
</dbReference>
<keyword evidence="15" id="KW-1185">Reference proteome</keyword>
<dbReference type="CDD" id="cd00082">
    <property type="entry name" value="HisKA"/>
    <property type="match status" value="1"/>
</dbReference>
<accession>A0ABM8GCN6</accession>
<evidence type="ECO:0000313" key="15">
    <source>
        <dbReference type="Proteomes" id="UP001321498"/>
    </source>
</evidence>
<sequence length="545" mass="58941">MVTDSRVASADLRGIPFGLRLAGITRAPRTAYEAIVRSFRRSLEVRIVAITVLLSAIAMLGIGTYMTYTIGNGLFDARLKQVTEESRRATALAQSTFDTTTASDDSALGLLQLSVIDRIGSVATSYSGIAFLRAPGTETNFALPDVVRGGVDDYVSDDLQAKVTSRVENQYWQSVAIRGSGETVRPGVVVGSVVQVPGAGAYELYLLYDLSEVQQTLTFVQGTIAVGGLALMLLIGAVTWVVVQLVIAPIRIAAETSSKLAAGQLEERIPERGEDVIATLAHSFNEMADSLQHQITELATLSRVQQRFVSDVSHELRTPLTTIRLAGDVLYDQREHFDPTTARTAELLHTQVDRFESLLTDLLEISRYDARAVEIEREPVNLVKLAEDAVGGMESLAERKGSELRVIAPGGHFDAELDARRIRRIVRNLLANAIEHGEGRPIDVTVDSNADAVAVAVRDHGVGMTRADSLRVFDRFWRADPSRKRTTGGTGLGLAISQEDAALHGGRLDVWSEPGAGSCFRLTLPRQPGIPIGESPIPLPPEDAA</sequence>
<feature type="domain" description="Histidine kinase" evidence="12">
    <location>
        <begin position="311"/>
        <end position="528"/>
    </location>
</feature>
<dbReference type="GO" id="GO:0016301">
    <property type="term" value="F:kinase activity"/>
    <property type="evidence" value="ECO:0007669"/>
    <property type="project" value="UniProtKB-KW"/>
</dbReference>
<dbReference type="Proteomes" id="UP001321498">
    <property type="component" value="Chromosome"/>
</dbReference>
<dbReference type="SUPFAM" id="SSF55874">
    <property type="entry name" value="ATPase domain of HSP90 chaperone/DNA topoisomerase II/histidine kinase"/>
    <property type="match status" value="1"/>
</dbReference>
<dbReference type="CDD" id="cd00075">
    <property type="entry name" value="HATPase"/>
    <property type="match status" value="1"/>
</dbReference>
<dbReference type="SMART" id="SM00304">
    <property type="entry name" value="HAMP"/>
    <property type="match status" value="1"/>
</dbReference>
<evidence type="ECO:0000313" key="14">
    <source>
        <dbReference type="EMBL" id="BDZ46000.1"/>
    </source>
</evidence>
<comment type="subcellular location">
    <subcellularLocation>
        <location evidence="2">Cell membrane</location>
    </subcellularLocation>
</comment>
<evidence type="ECO:0000259" key="12">
    <source>
        <dbReference type="PROSITE" id="PS50109"/>
    </source>
</evidence>
<evidence type="ECO:0000256" key="2">
    <source>
        <dbReference type="ARBA" id="ARBA00004236"/>
    </source>
</evidence>
<gene>
    <name evidence="14" type="ORF">GCM10025866_19090</name>
</gene>
<evidence type="ECO:0000256" key="6">
    <source>
        <dbReference type="ARBA" id="ARBA00022692"/>
    </source>
</evidence>
<dbReference type="InterPro" id="IPR003594">
    <property type="entry name" value="HATPase_dom"/>
</dbReference>
<feature type="transmembrane region" description="Helical" evidence="11">
    <location>
        <begin position="47"/>
        <end position="68"/>
    </location>
</feature>
<dbReference type="Gene3D" id="6.10.340.10">
    <property type="match status" value="1"/>
</dbReference>
<dbReference type="InterPro" id="IPR047669">
    <property type="entry name" value="MtrAB_MtrB"/>
</dbReference>
<comment type="catalytic activity">
    <reaction evidence="1">
        <text>ATP + protein L-histidine = ADP + protein N-phospho-L-histidine.</text>
        <dbReference type="EC" id="2.7.13.3"/>
    </reaction>
</comment>
<dbReference type="EC" id="2.7.13.3" evidence="3"/>
<keyword evidence="9" id="KW-0902">Two-component regulatory system</keyword>
<dbReference type="InterPro" id="IPR003660">
    <property type="entry name" value="HAMP_dom"/>
</dbReference>
<evidence type="ECO:0000256" key="9">
    <source>
        <dbReference type="ARBA" id="ARBA00023012"/>
    </source>
</evidence>
<dbReference type="PRINTS" id="PR00344">
    <property type="entry name" value="BCTRLSENSOR"/>
</dbReference>
<keyword evidence="11" id="KW-0472">Membrane</keyword>
<dbReference type="Gene3D" id="3.30.565.10">
    <property type="entry name" value="Histidine kinase-like ATPase, C-terminal domain"/>
    <property type="match status" value="1"/>
</dbReference>
<dbReference type="InterPro" id="IPR036890">
    <property type="entry name" value="HATPase_C_sf"/>
</dbReference>
<evidence type="ECO:0000256" key="1">
    <source>
        <dbReference type="ARBA" id="ARBA00000085"/>
    </source>
</evidence>
<dbReference type="SUPFAM" id="SSF158472">
    <property type="entry name" value="HAMP domain-like"/>
    <property type="match status" value="1"/>
</dbReference>
<keyword evidence="7 14" id="KW-0418">Kinase</keyword>
<evidence type="ECO:0000256" key="5">
    <source>
        <dbReference type="ARBA" id="ARBA00022679"/>
    </source>
</evidence>
<dbReference type="NCBIfam" id="NF040691">
    <property type="entry name" value="MtrAB_MtrB"/>
    <property type="match status" value="1"/>
</dbReference>
<keyword evidence="6 11" id="KW-0812">Transmembrane</keyword>
<dbReference type="SMART" id="SM00388">
    <property type="entry name" value="HisKA"/>
    <property type="match status" value="1"/>
</dbReference>